<organism evidence="1 2">
    <name type="scientific">Leptospira weilii str. 2006001855</name>
    <dbReference type="NCBI Taxonomy" id="996804"/>
    <lineage>
        <taxon>Bacteria</taxon>
        <taxon>Pseudomonadati</taxon>
        <taxon>Spirochaetota</taxon>
        <taxon>Spirochaetia</taxon>
        <taxon>Leptospirales</taxon>
        <taxon>Leptospiraceae</taxon>
        <taxon>Leptospira</taxon>
    </lineage>
</organism>
<reference evidence="1 2" key="1">
    <citation type="submission" date="2013-01" db="EMBL/GenBank/DDBJ databases">
        <authorList>
            <person name="Harkins D.M."/>
            <person name="Durkin A.S."/>
            <person name="Brinkac L.M."/>
            <person name="Haft D.H."/>
            <person name="Selengut J.D."/>
            <person name="Sanka R."/>
            <person name="DePew J."/>
            <person name="Purushe J."/>
            <person name="Hospenthal D.R."/>
            <person name="Murray C.K."/>
            <person name="Pimentel G."/>
            <person name="Wasfy M."/>
            <person name="Vinetz J.M."/>
            <person name="Sutton G.G."/>
            <person name="Nierman W.C."/>
            <person name="Fouts D.E."/>
        </authorList>
    </citation>
    <scope>NUCLEOTIDE SEQUENCE [LARGE SCALE GENOMIC DNA]</scope>
    <source>
        <strain evidence="1 2">2006001855</strain>
    </source>
</reference>
<dbReference type="AlphaFoldDB" id="M6FRM2"/>
<dbReference type="EMBL" id="AFJM02000025">
    <property type="protein sequence ID" value="EMM73817.1"/>
    <property type="molecule type" value="Genomic_DNA"/>
</dbReference>
<sequence length="39" mass="4822">MLDLLQKNQQFWIRRNFASASISFQKPSVHFWYHFYASE</sequence>
<comment type="caution">
    <text evidence="1">The sequence shown here is derived from an EMBL/GenBank/DDBJ whole genome shotgun (WGS) entry which is preliminary data.</text>
</comment>
<evidence type="ECO:0000313" key="2">
    <source>
        <dbReference type="Proteomes" id="UP000012101"/>
    </source>
</evidence>
<gene>
    <name evidence="1" type="ORF">LEP1GSC038_2353</name>
</gene>
<name>M6FRM2_9LEPT</name>
<accession>M6FRM2</accession>
<proteinExistence type="predicted"/>
<dbReference type="Proteomes" id="UP000012101">
    <property type="component" value="Unassembled WGS sequence"/>
</dbReference>
<evidence type="ECO:0000313" key="1">
    <source>
        <dbReference type="EMBL" id="EMM73817.1"/>
    </source>
</evidence>
<protein>
    <submittedName>
        <fullName evidence="1">Uncharacterized protein</fullName>
    </submittedName>
</protein>